<organism evidence="1 2">
    <name type="scientific">Clostridium tetanomorphum</name>
    <dbReference type="NCBI Taxonomy" id="1553"/>
    <lineage>
        <taxon>Bacteria</taxon>
        <taxon>Bacillati</taxon>
        <taxon>Bacillota</taxon>
        <taxon>Clostridia</taxon>
        <taxon>Eubacteriales</taxon>
        <taxon>Clostridiaceae</taxon>
        <taxon>Clostridium</taxon>
    </lineage>
</organism>
<dbReference type="EMBL" id="JAAZWO010000023">
    <property type="protein sequence ID" value="MBC2399191.1"/>
    <property type="molecule type" value="Genomic_DNA"/>
</dbReference>
<dbReference type="Gene3D" id="1.20.1500.10">
    <property type="entry name" value="YheA/YmcA-like"/>
    <property type="match status" value="1"/>
</dbReference>
<sequence length="116" mass="13512">MNLYDKAHELGKALKESEEVIQLNNVSKKINKNDLNKKMLNDFRKLQYEAYSEQVTNGKLSKKMEGKLKNLSSIISMNPEINAYFQVEMRFRVIWEDIIKILNEAIDIDLTFGIGK</sequence>
<protein>
    <submittedName>
        <fullName evidence="1">YlbF family regulator</fullName>
    </submittedName>
</protein>
<proteinExistence type="predicted"/>
<accession>A0A923J1F5</accession>
<evidence type="ECO:0000313" key="1">
    <source>
        <dbReference type="EMBL" id="MBC2399191.1"/>
    </source>
</evidence>
<dbReference type="RefSeq" id="WP_035146001.1">
    <property type="nucleotide sequence ID" value="NZ_JAAZWO010000023.1"/>
</dbReference>
<evidence type="ECO:0000313" key="2">
    <source>
        <dbReference type="Proteomes" id="UP000563151"/>
    </source>
</evidence>
<dbReference type="InterPro" id="IPR010368">
    <property type="entry name" value="Com_YlbF"/>
</dbReference>
<dbReference type="AlphaFoldDB" id="A0A923J1F5"/>
<name>A0A923J1F5_CLOTT</name>
<dbReference type="SUPFAM" id="SSF158622">
    <property type="entry name" value="YheA/YmcA-like"/>
    <property type="match status" value="1"/>
</dbReference>
<keyword evidence="2" id="KW-1185">Reference proteome</keyword>
<comment type="caution">
    <text evidence="1">The sequence shown here is derived from an EMBL/GenBank/DDBJ whole genome shotgun (WGS) entry which is preliminary data.</text>
</comment>
<gene>
    <name evidence="1" type="ORF">HGG79_15630</name>
</gene>
<dbReference type="Pfam" id="PF06133">
    <property type="entry name" value="Com_YlbF"/>
    <property type="match status" value="1"/>
</dbReference>
<dbReference type="InterPro" id="IPR023378">
    <property type="entry name" value="YheA/YmcA-like_dom_sf"/>
</dbReference>
<dbReference type="Proteomes" id="UP000563151">
    <property type="component" value="Unassembled WGS sequence"/>
</dbReference>
<reference evidence="1 2" key="1">
    <citation type="submission" date="2020-04" db="EMBL/GenBank/DDBJ databases">
        <title>Genomic insights into acetone-butanol-ethanol (ABE) fermentation by sequencing solventogenic clostridia strains.</title>
        <authorList>
            <person name="Brown S."/>
        </authorList>
    </citation>
    <scope>NUCLEOTIDE SEQUENCE [LARGE SCALE GENOMIC DNA]</scope>
    <source>
        <strain evidence="1 2">DJ011</strain>
    </source>
</reference>